<evidence type="ECO:0000256" key="1">
    <source>
        <dbReference type="SAM" id="MobiDB-lite"/>
    </source>
</evidence>
<dbReference type="AlphaFoldDB" id="A0A023D5B8"/>
<evidence type="ECO:0000313" key="3">
    <source>
        <dbReference type="Proteomes" id="UP000019760"/>
    </source>
</evidence>
<reference evidence="3" key="1">
    <citation type="journal article" date="2014" name="FEMS Microbiol. Lett.">
        <title>Draft Genomic DNA Sequence of the Facultatively Methylotrophic Bacterium Acidomonas methanolica type strain MB58.</title>
        <authorList>
            <person name="Higashiura N."/>
            <person name="Hadano H."/>
            <person name="Hirakawa H."/>
            <person name="Matsutani M."/>
            <person name="Takabe S."/>
            <person name="Matsushita K."/>
            <person name="Azuma Y."/>
        </authorList>
    </citation>
    <scope>NUCLEOTIDE SEQUENCE [LARGE SCALE GENOMIC DNA]</scope>
    <source>
        <strain evidence="3">MB58</strain>
    </source>
</reference>
<dbReference type="Proteomes" id="UP000019760">
    <property type="component" value="Unassembled WGS sequence"/>
</dbReference>
<evidence type="ECO:0000313" key="2">
    <source>
        <dbReference type="EMBL" id="GAJ29353.1"/>
    </source>
</evidence>
<proteinExistence type="predicted"/>
<feature type="compositionally biased region" description="Polar residues" evidence="1">
    <location>
        <begin position="72"/>
        <end position="84"/>
    </location>
</feature>
<dbReference type="EMBL" id="BAND01000059">
    <property type="protein sequence ID" value="GAJ29353.1"/>
    <property type="molecule type" value="Genomic_DNA"/>
</dbReference>
<reference evidence="2 3" key="2">
    <citation type="journal article" date="2014" name="FEMS Microbiol. Lett.">
        <title>Draft genomic DNA sequence of the facultatively methylotrophic bacterium Acidomonas methanolica type strain MB58.</title>
        <authorList>
            <person name="Higashiura N."/>
            <person name="Hadano H."/>
            <person name="Hirakawa H."/>
            <person name="Matsutani M."/>
            <person name="Takabe S."/>
            <person name="Matsushita K."/>
            <person name="Azuma Y."/>
        </authorList>
    </citation>
    <scope>NUCLEOTIDE SEQUENCE [LARGE SCALE GENOMIC DNA]</scope>
    <source>
        <strain evidence="2 3">MB58</strain>
    </source>
</reference>
<sequence>MGNLYVLHDEPLTPYEGIQLDMDYLDLVGRSLTHASKSLQQIGALVLKEITEDACLHDQILPTRLQAMAQRMATQGSTLRQTYPQGGDNPDSEDSDPHRLRNRASLSSESEVSRKRPENGSLRIPKTASTVQKEDNSKIHTVRSASGALNLPERFATLTHDQQTGVLAALRATDTSGHQAIFDEWDARCRAGVVRNPAGYLFGIVQKALRGEFRAWAGQREAKGGASVRDWKHSDLT</sequence>
<protein>
    <submittedName>
        <fullName evidence="2">Uncharacterized protein</fullName>
    </submittedName>
</protein>
<dbReference type="NCBIfam" id="NF040582">
    <property type="entry name" value="STY4528_fam"/>
    <property type="match status" value="1"/>
</dbReference>
<feature type="region of interest" description="Disordered" evidence="1">
    <location>
        <begin position="72"/>
        <end position="137"/>
    </location>
</feature>
<dbReference type="InterPro" id="IPR047749">
    <property type="entry name" value="STY4528-like"/>
</dbReference>
<name>A0A023D5B8_ACIMT</name>
<gene>
    <name evidence="2" type="ORF">Amme_059_072</name>
</gene>
<accession>A0A023D5B8</accession>
<keyword evidence="3" id="KW-1185">Reference proteome</keyword>
<organism evidence="2 3">
    <name type="scientific">Acidomonas methanolica NBRC 104435</name>
    <dbReference type="NCBI Taxonomy" id="1231351"/>
    <lineage>
        <taxon>Bacteria</taxon>
        <taxon>Pseudomonadati</taxon>
        <taxon>Pseudomonadota</taxon>
        <taxon>Alphaproteobacteria</taxon>
        <taxon>Acetobacterales</taxon>
        <taxon>Acetobacteraceae</taxon>
        <taxon>Acidomonas</taxon>
    </lineage>
</organism>
<comment type="caution">
    <text evidence="2">The sequence shown here is derived from an EMBL/GenBank/DDBJ whole genome shotgun (WGS) entry which is preliminary data.</text>
</comment>